<dbReference type="InterPro" id="IPR027417">
    <property type="entry name" value="P-loop_NTPase"/>
</dbReference>
<evidence type="ECO:0000256" key="5">
    <source>
        <dbReference type="ARBA" id="ARBA00023125"/>
    </source>
</evidence>
<name>A0A2S6MV01_RHOGL</name>
<dbReference type="PROSITE" id="PS00676">
    <property type="entry name" value="SIGMA54_INTERACT_2"/>
    <property type="match status" value="1"/>
</dbReference>
<dbReference type="PROSITE" id="PS00675">
    <property type="entry name" value="SIGMA54_INTERACT_1"/>
    <property type="match status" value="1"/>
</dbReference>
<dbReference type="EMBL" id="NHRY01000272">
    <property type="protein sequence ID" value="PPQ26179.1"/>
    <property type="molecule type" value="Genomic_DNA"/>
</dbReference>
<keyword evidence="4" id="KW-0805">Transcription regulation</keyword>
<dbReference type="Pfam" id="PF25601">
    <property type="entry name" value="AAA_lid_14"/>
    <property type="match status" value="1"/>
</dbReference>
<feature type="region of interest" description="Disordered" evidence="8">
    <location>
        <begin position="1"/>
        <end position="26"/>
    </location>
</feature>
<evidence type="ECO:0000256" key="3">
    <source>
        <dbReference type="ARBA" id="ARBA00023012"/>
    </source>
</evidence>
<dbReference type="InterPro" id="IPR002197">
    <property type="entry name" value="HTH_Fis"/>
</dbReference>
<accession>A0A2S6MV01</accession>
<protein>
    <recommendedName>
        <fullName evidence="9">Sigma-54 factor interaction domain-containing protein</fullName>
    </recommendedName>
</protein>
<feature type="domain" description="Sigma-54 factor interaction" evidence="9">
    <location>
        <begin position="46"/>
        <end position="275"/>
    </location>
</feature>
<dbReference type="Gene3D" id="1.10.10.60">
    <property type="entry name" value="Homeodomain-like"/>
    <property type="match status" value="1"/>
</dbReference>
<keyword evidence="5" id="KW-0238">DNA-binding</keyword>
<evidence type="ECO:0000256" key="8">
    <source>
        <dbReference type="SAM" id="MobiDB-lite"/>
    </source>
</evidence>
<gene>
    <name evidence="10" type="ORF">CCS01_30600</name>
</gene>
<dbReference type="GO" id="GO:0000160">
    <property type="term" value="P:phosphorelay signal transduction system"/>
    <property type="evidence" value="ECO:0007669"/>
    <property type="project" value="UniProtKB-KW"/>
</dbReference>
<keyword evidence="1" id="KW-0547">Nucleotide-binding</keyword>
<dbReference type="OrthoDB" id="9770562at2"/>
<reference evidence="10 11" key="1">
    <citation type="journal article" date="2018" name="Arch. Microbiol.">
        <title>New insights into the metabolic potential of the phototrophic purple bacterium Rhodopila globiformis DSM 161(T) from its draft genome sequence and evidence for a vanadium-dependent nitrogenase.</title>
        <authorList>
            <person name="Imhoff J.F."/>
            <person name="Rahn T."/>
            <person name="Kunzel S."/>
            <person name="Neulinger S.C."/>
        </authorList>
    </citation>
    <scope>NUCLEOTIDE SEQUENCE [LARGE SCALE GENOMIC DNA]</scope>
    <source>
        <strain evidence="10 11">DSM 161</strain>
    </source>
</reference>
<dbReference type="InterPro" id="IPR058031">
    <property type="entry name" value="AAA_lid_NorR"/>
</dbReference>
<dbReference type="SUPFAM" id="SSF52540">
    <property type="entry name" value="P-loop containing nucleoside triphosphate hydrolases"/>
    <property type="match status" value="1"/>
</dbReference>
<dbReference type="Gene3D" id="3.40.50.300">
    <property type="entry name" value="P-loop containing nucleotide triphosphate hydrolases"/>
    <property type="match status" value="1"/>
</dbReference>
<comment type="caution">
    <text evidence="10">The sequence shown here is derived from an EMBL/GenBank/DDBJ whole genome shotgun (WGS) entry which is preliminary data.</text>
</comment>
<dbReference type="InterPro" id="IPR025944">
    <property type="entry name" value="Sigma_54_int_dom_CS"/>
</dbReference>
<dbReference type="RefSeq" id="WP_104522889.1">
    <property type="nucleotide sequence ID" value="NZ_NHRY01000272.1"/>
</dbReference>
<dbReference type="GO" id="GO:0005524">
    <property type="term" value="F:ATP binding"/>
    <property type="evidence" value="ECO:0007669"/>
    <property type="project" value="UniProtKB-KW"/>
</dbReference>
<dbReference type="InterPro" id="IPR009057">
    <property type="entry name" value="Homeodomain-like_sf"/>
</dbReference>
<keyword evidence="6" id="KW-0010">Activator</keyword>
<dbReference type="Gene3D" id="1.10.8.60">
    <property type="match status" value="1"/>
</dbReference>
<dbReference type="CDD" id="cd00009">
    <property type="entry name" value="AAA"/>
    <property type="match status" value="1"/>
</dbReference>
<organism evidence="10 11">
    <name type="scientific">Rhodopila globiformis</name>
    <name type="common">Rhodopseudomonas globiformis</name>
    <dbReference type="NCBI Taxonomy" id="1071"/>
    <lineage>
        <taxon>Bacteria</taxon>
        <taxon>Pseudomonadati</taxon>
        <taxon>Pseudomonadota</taxon>
        <taxon>Alphaproteobacteria</taxon>
        <taxon>Acetobacterales</taxon>
        <taxon>Acetobacteraceae</taxon>
        <taxon>Rhodopila</taxon>
    </lineage>
</organism>
<dbReference type="FunFam" id="3.40.50.300:FF:000006">
    <property type="entry name" value="DNA-binding transcriptional regulator NtrC"/>
    <property type="match status" value="1"/>
</dbReference>
<dbReference type="PROSITE" id="PS50045">
    <property type="entry name" value="SIGMA54_INTERACT_4"/>
    <property type="match status" value="1"/>
</dbReference>
<dbReference type="InterPro" id="IPR025943">
    <property type="entry name" value="Sigma_54_int_dom_ATP-bd_2"/>
</dbReference>
<dbReference type="PANTHER" id="PTHR32071:SF21">
    <property type="entry name" value="TRANSCRIPTIONAL REGULATORY PROTEIN FLGR"/>
    <property type="match status" value="1"/>
</dbReference>
<proteinExistence type="predicted"/>
<dbReference type="PRINTS" id="PR01590">
    <property type="entry name" value="HTHFIS"/>
</dbReference>
<keyword evidence="2" id="KW-0067">ATP-binding</keyword>
<dbReference type="GO" id="GO:0006355">
    <property type="term" value="P:regulation of DNA-templated transcription"/>
    <property type="evidence" value="ECO:0007669"/>
    <property type="project" value="InterPro"/>
</dbReference>
<dbReference type="Proteomes" id="UP000239724">
    <property type="component" value="Unassembled WGS sequence"/>
</dbReference>
<evidence type="ECO:0000256" key="6">
    <source>
        <dbReference type="ARBA" id="ARBA00023159"/>
    </source>
</evidence>
<dbReference type="Pfam" id="PF00158">
    <property type="entry name" value="Sigma54_activat"/>
    <property type="match status" value="1"/>
</dbReference>
<sequence>MNLDADTAGDVLDRAGAPTDAGLPAGAARYGLRPPAARSPFDDPNLMCRNPAMLAVVQRARRAAGSGASVLISGESGTGKEVIAQFIHRLSDRAKGPFVAVNCAAIPDHLLESELFGHERGAFSGAVGRRIGKLEAADGGTILLDEISEMDGRLQAKLLRAVQEREIDRVGGQHPMKVDIRIIATTNKDLQSEVTKQTFREDLYFRLNVIPIHIPSLRDRPEDVPMLARYFLRKHDSQAAPRFRAFSEASMRAMMAYHWPGNVRELENAVNRAIVLASPEEIRAGCLHPIPAGPAPRPVATTNDVALPPLAGRKLDQIERDAIIGTLVLANGNRTRAAEILGISIRCLRNKLHLYAAQGFRPPGSVPRPEP</sequence>
<evidence type="ECO:0000259" key="9">
    <source>
        <dbReference type="PROSITE" id="PS50045"/>
    </source>
</evidence>
<dbReference type="PROSITE" id="PS00688">
    <property type="entry name" value="SIGMA54_INTERACT_3"/>
    <property type="match status" value="1"/>
</dbReference>
<evidence type="ECO:0000313" key="11">
    <source>
        <dbReference type="Proteomes" id="UP000239724"/>
    </source>
</evidence>
<evidence type="ECO:0000256" key="2">
    <source>
        <dbReference type="ARBA" id="ARBA00022840"/>
    </source>
</evidence>
<dbReference type="InterPro" id="IPR025662">
    <property type="entry name" value="Sigma_54_int_dom_ATP-bd_1"/>
</dbReference>
<dbReference type="AlphaFoldDB" id="A0A2S6MV01"/>
<dbReference type="InterPro" id="IPR003593">
    <property type="entry name" value="AAA+_ATPase"/>
</dbReference>
<keyword evidence="11" id="KW-1185">Reference proteome</keyword>
<evidence type="ECO:0000256" key="4">
    <source>
        <dbReference type="ARBA" id="ARBA00023015"/>
    </source>
</evidence>
<keyword evidence="7" id="KW-0804">Transcription</keyword>
<dbReference type="InterPro" id="IPR002078">
    <property type="entry name" value="Sigma_54_int"/>
</dbReference>
<dbReference type="SUPFAM" id="SSF46689">
    <property type="entry name" value="Homeodomain-like"/>
    <property type="match status" value="1"/>
</dbReference>
<evidence type="ECO:0000256" key="1">
    <source>
        <dbReference type="ARBA" id="ARBA00022741"/>
    </source>
</evidence>
<dbReference type="GO" id="GO:0043565">
    <property type="term" value="F:sequence-specific DNA binding"/>
    <property type="evidence" value="ECO:0007669"/>
    <property type="project" value="InterPro"/>
</dbReference>
<dbReference type="SMART" id="SM00382">
    <property type="entry name" value="AAA"/>
    <property type="match status" value="1"/>
</dbReference>
<evidence type="ECO:0000256" key="7">
    <source>
        <dbReference type="ARBA" id="ARBA00023163"/>
    </source>
</evidence>
<dbReference type="PANTHER" id="PTHR32071">
    <property type="entry name" value="TRANSCRIPTIONAL REGULATORY PROTEIN"/>
    <property type="match status" value="1"/>
</dbReference>
<dbReference type="Pfam" id="PF02954">
    <property type="entry name" value="HTH_8"/>
    <property type="match status" value="1"/>
</dbReference>
<keyword evidence="3" id="KW-0902">Two-component regulatory system</keyword>
<evidence type="ECO:0000313" key="10">
    <source>
        <dbReference type="EMBL" id="PPQ26179.1"/>
    </source>
</evidence>